<feature type="compositionally biased region" description="Polar residues" evidence="1">
    <location>
        <begin position="189"/>
        <end position="198"/>
    </location>
</feature>
<gene>
    <name evidence="2" type="ORF">B0T26DRAFT_728496</name>
</gene>
<name>A0AA40DN27_9PEZI</name>
<dbReference type="AlphaFoldDB" id="A0AA40DN27"/>
<dbReference type="Proteomes" id="UP001172101">
    <property type="component" value="Unassembled WGS sequence"/>
</dbReference>
<dbReference type="EMBL" id="JAUIRO010000007">
    <property type="protein sequence ID" value="KAK0706897.1"/>
    <property type="molecule type" value="Genomic_DNA"/>
</dbReference>
<proteinExistence type="predicted"/>
<evidence type="ECO:0000313" key="2">
    <source>
        <dbReference type="EMBL" id="KAK0706897.1"/>
    </source>
</evidence>
<evidence type="ECO:0000313" key="3">
    <source>
        <dbReference type="Proteomes" id="UP001172101"/>
    </source>
</evidence>
<comment type="caution">
    <text evidence="2">The sequence shown here is derived from an EMBL/GenBank/DDBJ whole genome shotgun (WGS) entry which is preliminary data.</text>
</comment>
<evidence type="ECO:0000256" key="1">
    <source>
        <dbReference type="SAM" id="MobiDB-lite"/>
    </source>
</evidence>
<feature type="compositionally biased region" description="Pro residues" evidence="1">
    <location>
        <begin position="176"/>
        <end position="186"/>
    </location>
</feature>
<protein>
    <submittedName>
        <fullName evidence="2">Uncharacterized protein</fullName>
    </submittedName>
</protein>
<dbReference type="GeneID" id="85326172"/>
<feature type="region of interest" description="Disordered" evidence="1">
    <location>
        <begin position="172"/>
        <end position="209"/>
    </location>
</feature>
<reference evidence="2" key="1">
    <citation type="submission" date="2023-06" db="EMBL/GenBank/DDBJ databases">
        <title>Genome-scale phylogeny and comparative genomics of the fungal order Sordariales.</title>
        <authorList>
            <consortium name="Lawrence Berkeley National Laboratory"/>
            <person name="Hensen N."/>
            <person name="Bonometti L."/>
            <person name="Westerberg I."/>
            <person name="Brannstrom I.O."/>
            <person name="Guillou S."/>
            <person name="Cros-Aarteil S."/>
            <person name="Calhoun S."/>
            <person name="Haridas S."/>
            <person name="Kuo A."/>
            <person name="Mondo S."/>
            <person name="Pangilinan J."/>
            <person name="Riley R."/>
            <person name="LaButti K."/>
            <person name="Andreopoulos B."/>
            <person name="Lipzen A."/>
            <person name="Chen C."/>
            <person name="Yanf M."/>
            <person name="Daum C."/>
            <person name="Ng V."/>
            <person name="Clum A."/>
            <person name="Steindorff A."/>
            <person name="Ohm R."/>
            <person name="Martin F."/>
            <person name="Silar P."/>
            <person name="Natvig D."/>
            <person name="Lalanne C."/>
            <person name="Gautier V."/>
            <person name="Ament-velasquez S.L."/>
            <person name="Kruys A."/>
            <person name="Hutchinson M.I."/>
            <person name="Powell A.J."/>
            <person name="Barry K."/>
            <person name="Miller A.N."/>
            <person name="Grigoriev I.V."/>
            <person name="Debuchy R."/>
            <person name="Gladieux P."/>
            <person name="Thoren M.H."/>
            <person name="Johannesson H."/>
        </authorList>
    </citation>
    <scope>NUCLEOTIDE SEQUENCE</scope>
    <source>
        <strain evidence="2">SMH2392-1A</strain>
    </source>
</reference>
<sequence>MPDQRSIQRALRARELLNDVKSRMATPSNHGATEIINLIARSRYGMEGIMHLQKSSLTVAGMVRAAKFLRRTELERLFIFDEIRDAALKWLNGAPELDPYWLDCQRHLSNPGWAKEFIFEVTLYLWQDDCDDLLRKVFAAYKGNLRPTASRQINRLWEAGMMNEAREISVSAIPSSPTPVIPPPDSGPESQPITSNEGLASEGMDLYNS</sequence>
<keyword evidence="3" id="KW-1185">Reference proteome</keyword>
<dbReference type="RefSeq" id="XP_060291991.1">
    <property type="nucleotide sequence ID" value="XM_060442902.1"/>
</dbReference>
<accession>A0AA40DN27</accession>
<organism evidence="2 3">
    <name type="scientific">Lasiosphaeria miniovina</name>
    <dbReference type="NCBI Taxonomy" id="1954250"/>
    <lineage>
        <taxon>Eukaryota</taxon>
        <taxon>Fungi</taxon>
        <taxon>Dikarya</taxon>
        <taxon>Ascomycota</taxon>
        <taxon>Pezizomycotina</taxon>
        <taxon>Sordariomycetes</taxon>
        <taxon>Sordariomycetidae</taxon>
        <taxon>Sordariales</taxon>
        <taxon>Lasiosphaeriaceae</taxon>
        <taxon>Lasiosphaeria</taxon>
    </lineage>
</organism>